<sequence length="244" mass="25760">MGAAPGAGGIMRAARAAAAEQFFRLPRWRIAPKGELRSEPQSHRPTIRKDRKEAGRWRAGLMFSTLFLLGDLGGVLAGRLGGCTWGQELAAYYSQAEHFAHWTQVFADLYSGAFLQCTIVFLCGFSALGPGLIGLFLAGKGVMLGLCAAGVYSNGGAHGLVVYWLLTCLSDLILLVLLLWLALSAQALGVTLLHALRGQAPHTRRAPVSMLQRLVLSYLAALLIGAAGCLVGAGSAVLFAGVLL</sequence>
<accession>A0A9D2S3B2</accession>
<gene>
    <name evidence="2" type="ORF">H9945_04410</name>
</gene>
<feature type="transmembrane region" description="Helical" evidence="1">
    <location>
        <begin position="113"/>
        <end position="137"/>
    </location>
</feature>
<keyword evidence="1" id="KW-0472">Membrane</keyword>
<dbReference type="EMBL" id="DWYG01000066">
    <property type="protein sequence ID" value="HJB41721.1"/>
    <property type="molecule type" value="Genomic_DNA"/>
</dbReference>
<feature type="transmembrane region" description="Helical" evidence="1">
    <location>
        <begin position="214"/>
        <end position="243"/>
    </location>
</feature>
<name>A0A9D2S3B2_9FIRM</name>
<comment type="caution">
    <text evidence="2">The sequence shown here is derived from an EMBL/GenBank/DDBJ whole genome shotgun (WGS) entry which is preliminary data.</text>
</comment>
<feature type="transmembrane region" description="Helical" evidence="1">
    <location>
        <begin position="144"/>
        <end position="166"/>
    </location>
</feature>
<reference evidence="2" key="1">
    <citation type="journal article" date="2021" name="PeerJ">
        <title>Extensive microbial diversity within the chicken gut microbiome revealed by metagenomics and culture.</title>
        <authorList>
            <person name="Gilroy R."/>
            <person name="Ravi A."/>
            <person name="Getino M."/>
            <person name="Pursley I."/>
            <person name="Horton D.L."/>
            <person name="Alikhan N.F."/>
            <person name="Baker D."/>
            <person name="Gharbi K."/>
            <person name="Hall N."/>
            <person name="Watson M."/>
            <person name="Adriaenssens E.M."/>
            <person name="Foster-Nyarko E."/>
            <person name="Jarju S."/>
            <person name="Secka A."/>
            <person name="Antonio M."/>
            <person name="Oren A."/>
            <person name="Chaudhuri R.R."/>
            <person name="La Ragione R."/>
            <person name="Hildebrand F."/>
            <person name="Pallen M.J."/>
        </authorList>
    </citation>
    <scope>NUCLEOTIDE SEQUENCE</scope>
    <source>
        <strain evidence="2">ChiBcec8-13705</strain>
    </source>
</reference>
<feature type="transmembrane region" description="Helical" evidence="1">
    <location>
        <begin position="57"/>
        <end position="77"/>
    </location>
</feature>
<evidence type="ECO:0008006" key="4">
    <source>
        <dbReference type="Google" id="ProtNLM"/>
    </source>
</evidence>
<feature type="transmembrane region" description="Helical" evidence="1">
    <location>
        <begin position="172"/>
        <end position="193"/>
    </location>
</feature>
<dbReference type="AlphaFoldDB" id="A0A9D2S3B2"/>
<reference evidence="2" key="2">
    <citation type="submission" date="2021-04" db="EMBL/GenBank/DDBJ databases">
        <authorList>
            <person name="Gilroy R."/>
        </authorList>
    </citation>
    <scope>NUCLEOTIDE SEQUENCE</scope>
    <source>
        <strain evidence="2">ChiBcec8-13705</strain>
    </source>
</reference>
<evidence type="ECO:0000313" key="3">
    <source>
        <dbReference type="Proteomes" id="UP000886803"/>
    </source>
</evidence>
<keyword evidence="1" id="KW-0812">Transmembrane</keyword>
<protein>
    <recommendedName>
        <fullName evidence="4">Stage II sporulation protein M</fullName>
    </recommendedName>
</protein>
<dbReference type="Proteomes" id="UP000886803">
    <property type="component" value="Unassembled WGS sequence"/>
</dbReference>
<evidence type="ECO:0000313" key="2">
    <source>
        <dbReference type="EMBL" id="HJB41721.1"/>
    </source>
</evidence>
<proteinExistence type="predicted"/>
<organism evidence="2 3">
    <name type="scientific">Candidatus Gemmiger avicola</name>
    <dbReference type="NCBI Taxonomy" id="2838605"/>
    <lineage>
        <taxon>Bacteria</taxon>
        <taxon>Bacillati</taxon>
        <taxon>Bacillota</taxon>
        <taxon>Clostridia</taxon>
        <taxon>Eubacteriales</taxon>
        <taxon>Gemmiger</taxon>
    </lineage>
</organism>
<keyword evidence="1" id="KW-1133">Transmembrane helix</keyword>
<evidence type="ECO:0000256" key="1">
    <source>
        <dbReference type="SAM" id="Phobius"/>
    </source>
</evidence>